<comment type="caution">
    <text evidence="2">The sequence shown here is derived from an EMBL/GenBank/DDBJ whole genome shotgun (WGS) entry which is preliminary data.</text>
</comment>
<organism evidence="2 3">
    <name type="scientific">Nocardia stercoris</name>
    <dbReference type="NCBI Taxonomy" id="2483361"/>
    <lineage>
        <taxon>Bacteria</taxon>
        <taxon>Bacillati</taxon>
        <taxon>Actinomycetota</taxon>
        <taxon>Actinomycetes</taxon>
        <taxon>Mycobacteriales</taxon>
        <taxon>Nocardiaceae</taxon>
        <taxon>Nocardia</taxon>
    </lineage>
</organism>
<dbReference type="AlphaFoldDB" id="A0A3M2L2H3"/>
<keyword evidence="1" id="KW-0732">Signal</keyword>
<keyword evidence="3" id="KW-1185">Reference proteome</keyword>
<evidence type="ECO:0000313" key="2">
    <source>
        <dbReference type="EMBL" id="RMI31919.1"/>
    </source>
</evidence>
<evidence type="ECO:0000313" key="3">
    <source>
        <dbReference type="Proteomes" id="UP000279275"/>
    </source>
</evidence>
<name>A0A3M2L2H3_9NOCA</name>
<dbReference type="Proteomes" id="UP000279275">
    <property type="component" value="Unassembled WGS sequence"/>
</dbReference>
<gene>
    <name evidence="2" type="ORF">EBN03_17285</name>
</gene>
<dbReference type="EMBL" id="RFFH01000006">
    <property type="protein sequence ID" value="RMI31919.1"/>
    <property type="molecule type" value="Genomic_DNA"/>
</dbReference>
<dbReference type="RefSeq" id="WP_122189047.1">
    <property type="nucleotide sequence ID" value="NZ_RFFH01000006.1"/>
</dbReference>
<protein>
    <submittedName>
        <fullName evidence="2">Uncharacterized protein</fullName>
    </submittedName>
</protein>
<reference evidence="2 3" key="1">
    <citation type="submission" date="2018-10" db="EMBL/GenBank/DDBJ databases">
        <title>Isolation from cow dung.</title>
        <authorList>
            <person name="Ling L."/>
        </authorList>
    </citation>
    <scope>NUCLEOTIDE SEQUENCE [LARGE SCALE GENOMIC DNA]</scope>
    <source>
        <strain evidence="2 3">NEAU-LL90</strain>
    </source>
</reference>
<feature type="signal peptide" evidence="1">
    <location>
        <begin position="1"/>
        <end position="30"/>
    </location>
</feature>
<evidence type="ECO:0000256" key="1">
    <source>
        <dbReference type="SAM" id="SignalP"/>
    </source>
</evidence>
<sequence length="138" mass="13259">MTKLQNTGRLSVALAVVGFGLLAGTATAVAAPADIATSPAYIPAGSSALSVQPACPPLPTPISGAVATPLIVCPLATPAAAPAGGVNTMMITQSGAAALQVVQLLESFGIPPLSAELPFGSVLPCPSASAAPGTVCPM</sequence>
<feature type="chain" id="PRO_5018333229" evidence="1">
    <location>
        <begin position="31"/>
        <end position="138"/>
    </location>
</feature>
<proteinExistence type="predicted"/>
<accession>A0A3M2L2H3</accession>